<name>A0A8S2F1V1_9BILA</name>
<proteinExistence type="predicted"/>
<evidence type="ECO:0000313" key="2">
    <source>
        <dbReference type="EMBL" id="CAF4126870.1"/>
    </source>
</evidence>
<dbReference type="EMBL" id="CAJOBA010042103">
    <property type="protein sequence ID" value="CAF4126870.1"/>
    <property type="molecule type" value="Genomic_DNA"/>
</dbReference>
<feature type="non-terminal residue" evidence="1">
    <location>
        <position position="1"/>
    </location>
</feature>
<evidence type="ECO:0000313" key="3">
    <source>
        <dbReference type="Proteomes" id="UP000677228"/>
    </source>
</evidence>
<dbReference type="Proteomes" id="UP000677228">
    <property type="component" value="Unassembled WGS sequence"/>
</dbReference>
<sequence>DVMEVGQDKVDLCLSQDMEEEEAIKILIIDGNPNRNESICPKCKNVEDIPPNDVAYITC</sequence>
<dbReference type="EMBL" id="CAJNOK010020504">
    <property type="protein sequence ID" value="CAF1317605.1"/>
    <property type="molecule type" value="Genomic_DNA"/>
</dbReference>
<organism evidence="1 3">
    <name type="scientific">Didymodactylos carnosus</name>
    <dbReference type="NCBI Taxonomy" id="1234261"/>
    <lineage>
        <taxon>Eukaryota</taxon>
        <taxon>Metazoa</taxon>
        <taxon>Spiralia</taxon>
        <taxon>Gnathifera</taxon>
        <taxon>Rotifera</taxon>
        <taxon>Eurotatoria</taxon>
        <taxon>Bdelloidea</taxon>
        <taxon>Philodinida</taxon>
        <taxon>Philodinidae</taxon>
        <taxon>Didymodactylos</taxon>
    </lineage>
</organism>
<protein>
    <submittedName>
        <fullName evidence="1">Uncharacterized protein</fullName>
    </submittedName>
</protein>
<comment type="caution">
    <text evidence="1">The sequence shown here is derived from an EMBL/GenBank/DDBJ whole genome shotgun (WGS) entry which is preliminary data.</text>
</comment>
<evidence type="ECO:0000313" key="1">
    <source>
        <dbReference type="EMBL" id="CAF1317605.1"/>
    </source>
</evidence>
<accession>A0A8S2F1V1</accession>
<reference evidence="1" key="1">
    <citation type="submission" date="2021-02" db="EMBL/GenBank/DDBJ databases">
        <authorList>
            <person name="Nowell W R."/>
        </authorList>
    </citation>
    <scope>NUCLEOTIDE SEQUENCE</scope>
</reference>
<dbReference type="AlphaFoldDB" id="A0A8S2F1V1"/>
<gene>
    <name evidence="1" type="ORF">OVA965_LOCUS29283</name>
    <name evidence="2" type="ORF">TMI583_LOCUS30053</name>
</gene>
<dbReference type="Proteomes" id="UP000682733">
    <property type="component" value="Unassembled WGS sequence"/>
</dbReference>